<keyword evidence="2" id="KW-1185">Reference proteome</keyword>
<sequence>NDILLRSAIPSNTSVVNVTVLGSSPSSNPENYHDKFLLVENTTGQGAFLDITHIILTDWNGGAAPAINL</sequence>
<proteinExistence type="predicted"/>
<reference evidence="1" key="1">
    <citation type="submission" date="2021-06" db="EMBL/GenBank/DDBJ databases">
        <authorList>
            <person name="Kallberg Y."/>
            <person name="Tangrot J."/>
            <person name="Rosling A."/>
        </authorList>
    </citation>
    <scope>NUCLEOTIDE SEQUENCE</scope>
    <source>
        <strain evidence="1">IL203A</strain>
    </source>
</reference>
<evidence type="ECO:0000313" key="2">
    <source>
        <dbReference type="Proteomes" id="UP000789702"/>
    </source>
</evidence>
<evidence type="ECO:0000313" key="1">
    <source>
        <dbReference type="EMBL" id="CAG8728658.1"/>
    </source>
</evidence>
<feature type="non-terminal residue" evidence="1">
    <location>
        <position position="69"/>
    </location>
</feature>
<dbReference type="EMBL" id="CAJVPU010035816">
    <property type="protein sequence ID" value="CAG8728658.1"/>
    <property type="molecule type" value="Genomic_DNA"/>
</dbReference>
<accession>A0ACA9PZ42</accession>
<organism evidence="1 2">
    <name type="scientific">Dentiscutata heterogama</name>
    <dbReference type="NCBI Taxonomy" id="1316150"/>
    <lineage>
        <taxon>Eukaryota</taxon>
        <taxon>Fungi</taxon>
        <taxon>Fungi incertae sedis</taxon>
        <taxon>Mucoromycota</taxon>
        <taxon>Glomeromycotina</taxon>
        <taxon>Glomeromycetes</taxon>
        <taxon>Diversisporales</taxon>
        <taxon>Gigasporaceae</taxon>
        <taxon>Dentiscutata</taxon>
    </lineage>
</organism>
<dbReference type="Proteomes" id="UP000789702">
    <property type="component" value="Unassembled WGS sequence"/>
</dbReference>
<name>A0ACA9PZ42_9GLOM</name>
<gene>
    <name evidence="1" type="ORF">DHETER_LOCUS13292</name>
</gene>
<protein>
    <submittedName>
        <fullName evidence="1">4065_t:CDS:1</fullName>
    </submittedName>
</protein>
<comment type="caution">
    <text evidence="1">The sequence shown here is derived from an EMBL/GenBank/DDBJ whole genome shotgun (WGS) entry which is preliminary data.</text>
</comment>
<feature type="non-terminal residue" evidence="1">
    <location>
        <position position="1"/>
    </location>
</feature>